<reference evidence="15 16" key="1">
    <citation type="submission" date="2016-05" db="EMBL/GenBank/DDBJ databases">
        <title>Genome sequence of Pseudomonas stutzeri 273 and identification of the exopolysaccharide biosynthesis locus.</title>
        <authorList>
            <person name="Wu S."/>
            <person name="Sun C."/>
        </authorList>
    </citation>
    <scope>NUCLEOTIDE SEQUENCE [LARGE SCALE GENOMIC DNA]</scope>
    <source>
        <strain evidence="15 16">273</strain>
    </source>
</reference>
<gene>
    <name evidence="10" type="primary">murF</name>
    <name evidence="15" type="ORF">PS273GM_02545</name>
</gene>
<evidence type="ECO:0000259" key="14">
    <source>
        <dbReference type="Pfam" id="PF08245"/>
    </source>
</evidence>
<dbReference type="InterPro" id="IPR013221">
    <property type="entry name" value="Mur_ligase_cen"/>
</dbReference>
<dbReference type="Gene3D" id="3.40.1390.10">
    <property type="entry name" value="MurE/MurF, N-terminal domain"/>
    <property type="match status" value="1"/>
</dbReference>
<dbReference type="InterPro" id="IPR035911">
    <property type="entry name" value="MurE/MurF_N"/>
</dbReference>
<feature type="domain" description="Mur ligase central" evidence="14">
    <location>
        <begin position="107"/>
        <end position="299"/>
    </location>
</feature>
<dbReference type="InterPro" id="IPR036615">
    <property type="entry name" value="Mur_ligase_C_dom_sf"/>
</dbReference>
<dbReference type="NCBIfam" id="TIGR01143">
    <property type="entry name" value="murF"/>
    <property type="match status" value="1"/>
</dbReference>
<dbReference type="PANTHER" id="PTHR43024">
    <property type="entry name" value="UDP-N-ACETYLMURAMOYL-TRIPEPTIDE--D-ALANYL-D-ALANINE LIGASE"/>
    <property type="match status" value="1"/>
</dbReference>
<feature type="domain" description="Mur ligase N-terminal catalytic" evidence="12">
    <location>
        <begin position="26"/>
        <end position="73"/>
    </location>
</feature>
<evidence type="ECO:0000256" key="2">
    <source>
        <dbReference type="ARBA" id="ARBA00022598"/>
    </source>
</evidence>
<dbReference type="GO" id="GO:0009252">
    <property type="term" value="P:peptidoglycan biosynthetic process"/>
    <property type="evidence" value="ECO:0007669"/>
    <property type="project" value="UniProtKB-UniRule"/>
</dbReference>
<dbReference type="EMBL" id="CP015641">
    <property type="protein sequence ID" value="ANF24101.1"/>
    <property type="molecule type" value="Genomic_DNA"/>
</dbReference>
<dbReference type="InterPro" id="IPR000713">
    <property type="entry name" value="Mur_ligase_N"/>
</dbReference>
<proteinExistence type="inferred from homology"/>
<dbReference type="GO" id="GO:0047480">
    <property type="term" value="F:UDP-N-acetylmuramoyl-tripeptide-D-alanyl-D-alanine ligase activity"/>
    <property type="evidence" value="ECO:0007669"/>
    <property type="project" value="UniProtKB-UniRule"/>
</dbReference>
<keyword evidence="4 10" id="KW-0547">Nucleotide-binding</keyword>
<feature type="binding site" evidence="10">
    <location>
        <begin position="109"/>
        <end position="115"/>
    </location>
    <ligand>
        <name>ATP</name>
        <dbReference type="ChEBI" id="CHEBI:30616"/>
    </ligand>
</feature>
<name>A0A172WKW7_STUST</name>
<dbReference type="GO" id="GO:0071555">
    <property type="term" value="P:cell wall organization"/>
    <property type="evidence" value="ECO:0007669"/>
    <property type="project" value="UniProtKB-KW"/>
</dbReference>
<accession>A0A172WKW7</accession>
<dbReference type="GO" id="GO:0008360">
    <property type="term" value="P:regulation of cell shape"/>
    <property type="evidence" value="ECO:0007669"/>
    <property type="project" value="UniProtKB-KW"/>
</dbReference>
<sequence>MLEAKRLSALVEPLSAKLINADAAFSSVSTDSRAIEPGQLFVALTGPRFDGHTYLAEVAAKGAVAALVERHVPEVSLPQLVVADSRIALGQLGALNRNAFSGPVAAITGSSGKTSVKELLASILRAAYGDDAVLATRGNLNNDLGAPLTLLELGAQHKAAVIELGASRVGEIAYTVSLTRPDVSLITNAGTAHVGEFGGPEKIVEAKGEILDGLGPKGVAVLNRDDRAYSVWERRVAGKHVVSFALTSPLADIHPASIAYDLRGCPNFVLTGPTGSARVQLNLLGRHSVANALAAAAAASAMGVSREHIVSGLESLQPVKGRGVAQMLSNGVRLIDDTYNANPASVCAAIDVLAGFAGRTVLVLGDMGELGSWAEQGHRDVGSYAVGKVDTLFAVGPLMKHAVDAFGHGARHFADQQSLIESLRLEQGNATTILIKGSRSAAMDKVVAALSASGMEKH</sequence>
<dbReference type="EC" id="6.3.2.10" evidence="10 11"/>
<evidence type="ECO:0000313" key="15">
    <source>
        <dbReference type="EMBL" id="ANF24101.1"/>
    </source>
</evidence>
<dbReference type="Proteomes" id="UP000077787">
    <property type="component" value="Chromosome"/>
</dbReference>
<organism evidence="15 16">
    <name type="scientific">Stutzerimonas stutzeri</name>
    <name type="common">Pseudomonas stutzeri</name>
    <dbReference type="NCBI Taxonomy" id="316"/>
    <lineage>
        <taxon>Bacteria</taxon>
        <taxon>Pseudomonadati</taxon>
        <taxon>Pseudomonadota</taxon>
        <taxon>Gammaproteobacteria</taxon>
        <taxon>Pseudomonadales</taxon>
        <taxon>Pseudomonadaceae</taxon>
        <taxon>Stutzerimonas</taxon>
    </lineage>
</organism>
<evidence type="ECO:0000256" key="4">
    <source>
        <dbReference type="ARBA" id="ARBA00022741"/>
    </source>
</evidence>
<evidence type="ECO:0000256" key="6">
    <source>
        <dbReference type="ARBA" id="ARBA00022960"/>
    </source>
</evidence>
<keyword evidence="6 10" id="KW-0133">Cell shape</keyword>
<dbReference type="GO" id="GO:0008766">
    <property type="term" value="F:UDP-N-acetylmuramoylalanyl-D-glutamyl-2,6-diaminopimelate-D-alanyl-D-alanine ligase activity"/>
    <property type="evidence" value="ECO:0007669"/>
    <property type="project" value="RHEA"/>
</dbReference>
<comment type="catalytic activity">
    <reaction evidence="10 11">
        <text>D-alanyl-D-alanine + UDP-N-acetyl-alpha-D-muramoyl-L-alanyl-gamma-D-glutamyl-meso-2,6-diaminopimelate + ATP = UDP-N-acetyl-alpha-D-muramoyl-L-alanyl-gamma-D-glutamyl-meso-2,6-diaminopimeloyl-D-alanyl-D-alanine + ADP + phosphate + H(+)</text>
        <dbReference type="Rhea" id="RHEA:28374"/>
        <dbReference type="ChEBI" id="CHEBI:15378"/>
        <dbReference type="ChEBI" id="CHEBI:30616"/>
        <dbReference type="ChEBI" id="CHEBI:43474"/>
        <dbReference type="ChEBI" id="CHEBI:57822"/>
        <dbReference type="ChEBI" id="CHEBI:61386"/>
        <dbReference type="ChEBI" id="CHEBI:83905"/>
        <dbReference type="ChEBI" id="CHEBI:456216"/>
        <dbReference type="EC" id="6.3.2.10"/>
    </reaction>
</comment>
<dbReference type="RefSeq" id="WP_045424835.1">
    <property type="nucleotide sequence ID" value="NZ_CP015641.1"/>
</dbReference>
<dbReference type="InterPro" id="IPR036565">
    <property type="entry name" value="Mur-like_cat_sf"/>
</dbReference>
<dbReference type="Pfam" id="PF08245">
    <property type="entry name" value="Mur_ligase_M"/>
    <property type="match status" value="1"/>
</dbReference>
<comment type="function">
    <text evidence="10 11">Involved in cell wall formation. Catalyzes the final step in the synthesis of UDP-N-acetylmuramoyl-pentapeptide, the precursor of murein.</text>
</comment>
<dbReference type="SUPFAM" id="SSF63418">
    <property type="entry name" value="MurE/MurF N-terminal domain"/>
    <property type="match status" value="1"/>
</dbReference>
<evidence type="ECO:0000256" key="10">
    <source>
        <dbReference type="HAMAP-Rule" id="MF_02019"/>
    </source>
</evidence>
<evidence type="ECO:0000259" key="13">
    <source>
        <dbReference type="Pfam" id="PF02875"/>
    </source>
</evidence>
<comment type="similarity">
    <text evidence="10">Belongs to the MurCDEF family. MurF subfamily.</text>
</comment>
<dbReference type="HAMAP" id="MF_02019">
    <property type="entry name" value="MurF"/>
    <property type="match status" value="1"/>
</dbReference>
<evidence type="ECO:0000256" key="9">
    <source>
        <dbReference type="ARBA" id="ARBA00023316"/>
    </source>
</evidence>
<keyword evidence="1 10" id="KW-0963">Cytoplasm</keyword>
<comment type="pathway">
    <text evidence="10 11">Cell wall biogenesis; peptidoglycan biosynthesis.</text>
</comment>
<dbReference type="InterPro" id="IPR051046">
    <property type="entry name" value="MurCDEF_CellWall_CoF430Synth"/>
</dbReference>
<keyword evidence="2 10" id="KW-0436">Ligase</keyword>
<protein>
    <recommendedName>
        <fullName evidence="10 11">UDP-N-acetylmuramoyl-tripeptide--D-alanyl-D-alanine ligase</fullName>
        <ecNumber evidence="10 11">6.3.2.10</ecNumber>
    </recommendedName>
    <alternativeName>
        <fullName evidence="10">D-alanyl-D-alanine-adding enzyme</fullName>
    </alternativeName>
</protein>
<keyword evidence="3 10" id="KW-0132">Cell division</keyword>
<keyword evidence="7 10" id="KW-0573">Peptidoglycan synthesis</keyword>
<dbReference type="PANTHER" id="PTHR43024:SF1">
    <property type="entry name" value="UDP-N-ACETYLMURAMOYL-TRIPEPTIDE--D-ALANYL-D-ALANINE LIGASE"/>
    <property type="match status" value="1"/>
</dbReference>
<dbReference type="AlphaFoldDB" id="A0A172WKW7"/>
<evidence type="ECO:0000256" key="3">
    <source>
        <dbReference type="ARBA" id="ARBA00022618"/>
    </source>
</evidence>
<dbReference type="GO" id="GO:0051301">
    <property type="term" value="P:cell division"/>
    <property type="evidence" value="ECO:0007669"/>
    <property type="project" value="UniProtKB-KW"/>
</dbReference>
<evidence type="ECO:0000256" key="8">
    <source>
        <dbReference type="ARBA" id="ARBA00023306"/>
    </source>
</evidence>
<dbReference type="GO" id="GO:0005737">
    <property type="term" value="C:cytoplasm"/>
    <property type="evidence" value="ECO:0007669"/>
    <property type="project" value="UniProtKB-SubCell"/>
</dbReference>
<evidence type="ECO:0000313" key="16">
    <source>
        <dbReference type="Proteomes" id="UP000077787"/>
    </source>
</evidence>
<evidence type="ECO:0000256" key="1">
    <source>
        <dbReference type="ARBA" id="ARBA00022490"/>
    </source>
</evidence>
<dbReference type="Gene3D" id="3.40.1190.10">
    <property type="entry name" value="Mur-like, catalytic domain"/>
    <property type="match status" value="1"/>
</dbReference>
<evidence type="ECO:0000256" key="11">
    <source>
        <dbReference type="RuleBase" id="RU004136"/>
    </source>
</evidence>
<evidence type="ECO:0000256" key="5">
    <source>
        <dbReference type="ARBA" id="ARBA00022840"/>
    </source>
</evidence>
<dbReference type="Pfam" id="PF01225">
    <property type="entry name" value="Mur_ligase"/>
    <property type="match status" value="1"/>
</dbReference>
<dbReference type="Pfam" id="PF02875">
    <property type="entry name" value="Mur_ligase_C"/>
    <property type="match status" value="1"/>
</dbReference>
<dbReference type="SUPFAM" id="SSF53623">
    <property type="entry name" value="MurD-like peptide ligases, catalytic domain"/>
    <property type="match status" value="1"/>
</dbReference>
<feature type="domain" description="Mur ligase C-terminal" evidence="13">
    <location>
        <begin position="329"/>
        <end position="439"/>
    </location>
</feature>
<dbReference type="InterPro" id="IPR005863">
    <property type="entry name" value="UDP-N-AcMur_synth"/>
</dbReference>
<dbReference type="GO" id="GO:0005524">
    <property type="term" value="F:ATP binding"/>
    <property type="evidence" value="ECO:0007669"/>
    <property type="project" value="UniProtKB-UniRule"/>
</dbReference>
<evidence type="ECO:0000259" key="12">
    <source>
        <dbReference type="Pfam" id="PF01225"/>
    </source>
</evidence>
<keyword evidence="8 10" id="KW-0131">Cell cycle</keyword>
<keyword evidence="9 10" id="KW-0961">Cell wall biogenesis/degradation</keyword>
<dbReference type="UniPathway" id="UPA00219"/>
<comment type="subcellular location">
    <subcellularLocation>
        <location evidence="10 11">Cytoplasm</location>
    </subcellularLocation>
</comment>
<dbReference type="InterPro" id="IPR004101">
    <property type="entry name" value="Mur_ligase_C"/>
</dbReference>
<dbReference type="OrthoDB" id="9801978at2"/>
<dbReference type="SUPFAM" id="SSF53244">
    <property type="entry name" value="MurD-like peptide ligases, peptide-binding domain"/>
    <property type="match status" value="1"/>
</dbReference>
<keyword evidence="5 10" id="KW-0067">ATP-binding</keyword>
<dbReference type="Gene3D" id="3.90.190.20">
    <property type="entry name" value="Mur ligase, C-terminal domain"/>
    <property type="match status" value="1"/>
</dbReference>
<evidence type="ECO:0000256" key="7">
    <source>
        <dbReference type="ARBA" id="ARBA00022984"/>
    </source>
</evidence>
<dbReference type="eggNOG" id="COG0770">
    <property type="taxonomic scope" value="Bacteria"/>
</dbReference>